<evidence type="ECO:0000256" key="3">
    <source>
        <dbReference type="SAM" id="MobiDB-lite"/>
    </source>
</evidence>
<evidence type="ECO:0000256" key="2">
    <source>
        <dbReference type="ARBA" id="ARBA00006727"/>
    </source>
</evidence>
<feature type="transmembrane region" description="Helical" evidence="4">
    <location>
        <begin position="128"/>
        <end position="147"/>
    </location>
</feature>
<feature type="non-terminal residue" evidence="6">
    <location>
        <position position="481"/>
    </location>
</feature>
<dbReference type="AlphaFoldDB" id="A0A3E2H3K7"/>
<dbReference type="InterPro" id="IPR050327">
    <property type="entry name" value="Proton-linked_MCT"/>
</dbReference>
<dbReference type="GO" id="GO:0022857">
    <property type="term" value="F:transmembrane transporter activity"/>
    <property type="evidence" value="ECO:0007669"/>
    <property type="project" value="InterPro"/>
</dbReference>
<dbReference type="InterPro" id="IPR036259">
    <property type="entry name" value="MFS_trans_sf"/>
</dbReference>
<protein>
    <recommendedName>
        <fullName evidence="5">Major facilitator superfamily (MFS) profile domain-containing protein</fullName>
    </recommendedName>
</protein>
<dbReference type="PANTHER" id="PTHR11360:SF284">
    <property type="entry name" value="EG:103B4.3 PROTEIN-RELATED"/>
    <property type="match status" value="1"/>
</dbReference>
<dbReference type="OMA" id="MITTCAF"/>
<dbReference type="EMBL" id="NCSJ02000182">
    <property type="protein sequence ID" value="RFU27978.1"/>
    <property type="molecule type" value="Genomic_DNA"/>
</dbReference>
<dbReference type="SUPFAM" id="SSF103473">
    <property type="entry name" value="MFS general substrate transporter"/>
    <property type="match status" value="1"/>
</dbReference>
<evidence type="ECO:0000259" key="5">
    <source>
        <dbReference type="PROSITE" id="PS50850"/>
    </source>
</evidence>
<dbReference type="InterPro" id="IPR020846">
    <property type="entry name" value="MFS_dom"/>
</dbReference>
<feature type="compositionally biased region" description="Basic and acidic residues" evidence="3">
    <location>
        <begin position="1"/>
        <end position="16"/>
    </location>
</feature>
<keyword evidence="4" id="KW-0472">Membrane</keyword>
<keyword evidence="4" id="KW-1133">Transmembrane helix</keyword>
<comment type="subcellular location">
    <subcellularLocation>
        <location evidence="1">Membrane</location>
        <topology evidence="1">Multi-pass membrane protein</topology>
    </subcellularLocation>
</comment>
<evidence type="ECO:0000313" key="7">
    <source>
        <dbReference type="Proteomes" id="UP000258309"/>
    </source>
</evidence>
<dbReference type="OrthoDB" id="6499973at2759"/>
<dbReference type="PROSITE" id="PS50850">
    <property type="entry name" value="MFS"/>
    <property type="match status" value="1"/>
</dbReference>
<keyword evidence="7" id="KW-1185">Reference proteome</keyword>
<feature type="domain" description="Major facilitator superfamily (MFS) profile" evidence="5">
    <location>
        <begin position="52"/>
        <end position="467"/>
    </location>
</feature>
<sequence>MNKSDSRTIEQKRHDEELEMELESGSRPVAVAANNVSADEPGSQLQVSKLYPIFVVAAGFTVTSMTCSIIFAFGVYQALYEDMAKQPGNPFTGTSTALIGLIGILAIALMTIGGPFVMLWSKIYSPEIVISTGGVVFGIGFILASFSQRLWQFALTQGVIAGIGTSMSYVPMTAVAPTWFMKRRALAMGVIMAGTGTGGMMWPPVLRALIIHVGFRNAMRVSGSISALLVAAAGFALKWEPRFAERIRVETQGWNKRTAWFLKVPVVDLKVAKSKKFAAQALGNFLQSAGYSTPLFFYAAYAQSRGYSTNAAANFITISNASNFVSRIIIGWAADKYGRLNALFATTLMSAIAVLAFWLASTSCNHASCNTTADVLFIFFTILYGAFASAYISLFPASLIELFGMQHFTSVNGALSLIRGVGALLGTPLTGLLIPQATALILPTTYLYAAVTVGVLMFVASLVTGWARLEATIGPEWKWKA</sequence>
<feature type="transmembrane region" description="Helical" evidence="4">
    <location>
        <begin position="153"/>
        <end position="174"/>
    </location>
</feature>
<evidence type="ECO:0000256" key="1">
    <source>
        <dbReference type="ARBA" id="ARBA00004141"/>
    </source>
</evidence>
<feature type="transmembrane region" description="Helical" evidence="4">
    <location>
        <begin position="96"/>
        <end position="121"/>
    </location>
</feature>
<gene>
    <name evidence="6" type="ORF">B7463_g8361</name>
</gene>
<comment type="caution">
    <text evidence="6">The sequence shown here is derived from an EMBL/GenBank/DDBJ whole genome shotgun (WGS) entry which is preliminary data.</text>
</comment>
<feature type="transmembrane region" description="Helical" evidence="4">
    <location>
        <begin position="372"/>
        <end position="394"/>
    </location>
</feature>
<dbReference type="PANTHER" id="PTHR11360">
    <property type="entry name" value="MONOCARBOXYLATE TRANSPORTER"/>
    <property type="match status" value="1"/>
</dbReference>
<feature type="transmembrane region" description="Helical" evidence="4">
    <location>
        <begin position="340"/>
        <end position="360"/>
    </location>
</feature>
<organism evidence="6 7">
    <name type="scientific">Scytalidium lignicola</name>
    <name type="common">Hyphomycete</name>
    <dbReference type="NCBI Taxonomy" id="5539"/>
    <lineage>
        <taxon>Eukaryota</taxon>
        <taxon>Fungi</taxon>
        <taxon>Dikarya</taxon>
        <taxon>Ascomycota</taxon>
        <taxon>Pezizomycotina</taxon>
        <taxon>Leotiomycetes</taxon>
        <taxon>Leotiomycetes incertae sedis</taxon>
        <taxon>Scytalidium</taxon>
    </lineage>
</organism>
<reference evidence="6 7" key="1">
    <citation type="submission" date="2018-05" db="EMBL/GenBank/DDBJ databases">
        <title>Draft genome sequence of Scytalidium lignicola DSM 105466, a ubiquitous saprotrophic fungus.</title>
        <authorList>
            <person name="Buettner E."/>
            <person name="Gebauer A.M."/>
            <person name="Hofrichter M."/>
            <person name="Liers C."/>
            <person name="Kellner H."/>
        </authorList>
    </citation>
    <scope>NUCLEOTIDE SEQUENCE [LARGE SCALE GENOMIC DNA]</scope>
    <source>
        <strain evidence="6 7">DSM 105466</strain>
    </source>
</reference>
<proteinExistence type="inferred from homology"/>
<feature type="transmembrane region" description="Helical" evidence="4">
    <location>
        <begin position="446"/>
        <end position="467"/>
    </location>
</feature>
<accession>A0A3E2H3K7</accession>
<feature type="transmembrane region" description="Helical" evidence="4">
    <location>
        <begin position="53"/>
        <end position="76"/>
    </location>
</feature>
<comment type="similarity">
    <text evidence="2">Belongs to the major facilitator superfamily. Monocarboxylate porter (TC 2.A.1.13) family.</text>
</comment>
<feature type="non-terminal residue" evidence="6">
    <location>
        <position position="1"/>
    </location>
</feature>
<evidence type="ECO:0000313" key="6">
    <source>
        <dbReference type="EMBL" id="RFU27978.1"/>
    </source>
</evidence>
<dbReference type="GO" id="GO:0016020">
    <property type="term" value="C:membrane"/>
    <property type="evidence" value="ECO:0007669"/>
    <property type="project" value="UniProtKB-SubCell"/>
</dbReference>
<feature type="region of interest" description="Disordered" evidence="3">
    <location>
        <begin position="1"/>
        <end position="21"/>
    </location>
</feature>
<dbReference type="Pfam" id="PF07690">
    <property type="entry name" value="MFS_1"/>
    <property type="match status" value="1"/>
</dbReference>
<evidence type="ECO:0000256" key="4">
    <source>
        <dbReference type="SAM" id="Phobius"/>
    </source>
</evidence>
<feature type="transmembrane region" description="Helical" evidence="4">
    <location>
        <begin position="414"/>
        <end position="434"/>
    </location>
</feature>
<feature type="transmembrane region" description="Helical" evidence="4">
    <location>
        <begin position="218"/>
        <end position="237"/>
    </location>
</feature>
<feature type="transmembrane region" description="Helical" evidence="4">
    <location>
        <begin position="186"/>
        <end position="206"/>
    </location>
</feature>
<dbReference type="Gene3D" id="1.20.1250.20">
    <property type="entry name" value="MFS general substrate transporter like domains"/>
    <property type="match status" value="2"/>
</dbReference>
<feature type="transmembrane region" description="Helical" evidence="4">
    <location>
        <begin position="311"/>
        <end position="334"/>
    </location>
</feature>
<dbReference type="InterPro" id="IPR011701">
    <property type="entry name" value="MFS"/>
</dbReference>
<name>A0A3E2H3K7_SCYLI</name>
<keyword evidence="4" id="KW-0812">Transmembrane</keyword>
<dbReference type="Proteomes" id="UP000258309">
    <property type="component" value="Unassembled WGS sequence"/>
</dbReference>